<evidence type="ECO:0000256" key="9">
    <source>
        <dbReference type="ARBA" id="ARBA00037549"/>
    </source>
</evidence>
<dbReference type="EMBL" id="JAZDUA010000313">
    <property type="protein sequence ID" value="KAK7794894.1"/>
    <property type="molecule type" value="Genomic_DNA"/>
</dbReference>
<comment type="function">
    <text evidence="9">Mitochondrial transporter mediating uptake of thiamine diphosphate into mitochondria. It is not clear if the antiporter activity is affected by the membrane potential or by the proton electrochemical gradient.</text>
</comment>
<proteinExistence type="inferred from homology"/>
<reference evidence="15 16" key="1">
    <citation type="submission" date="2024-03" db="EMBL/GenBank/DDBJ databases">
        <title>The genome assembly and annotation of the cricket Gryllus longicercus Weissman &amp; Gray.</title>
        <authorList>
            <person name="Szrajer S."/>
            <person name="Gray D."/>
            <person name="Ylla G."/>
        </authorList>
    </citation>
    <scope>NUCLEOTIDE SEQUENCE [LARGE SCALE GENOMIC DNA]</scope>
    <source>
        <strain evidence="15">DAG 2021-001</strain>
        <tissue evidence="15">Whole body minus gut</tissue>
    </source>
</reference>
<feature type="repeat" description="Solcar" evidence="13">
    <location>
        <begin position="112"/>
        <end position="198"/>
    </location>
</feature>
<dbReference type="PRINTS" id="PR00926">
    <property type="entry name" value="MITOCARRIER"/>
</dbReference>
<keyword evidence="16" id="KW-1185">Reference proteome</keyword>
<comment type="caution">
    <text evidence="15">The sequence shown here is derived from an EMBL/GenBank/DDBJ whole genome shotgun (WGS) entry which is preliminary data.</text>
</comment>
<accession>A0AAN9VB32</accession>
<organism evidence="15 16">
    <name type="scientific">Gryllus longicercus</name>
    <dbReference type="NCBI Taxonomy" id="2509291"/>
    <lineage>
        <taxon>Eukaryota</taxon>
        <taxon>Metazoa</taxon>
        <taxon>Ecdysozoa</taxon>
        <taxon>Arthropoda</taxon>
        <taxon>Hexapoda</taxon>
        <taxon>Insecta</taxon>
        <taxon>Pterygota</taxon>
        <taxon>Neoptera</taxon>
        <taxon>Polyneoptera</taxon>
        <taxon>Orthoptera</taxon>
        <taxon>Ensifera</taxon>
        <taxon>Gryllidea</taxon>
        <taxon>Grylloidea</taxon>
        <taxon>Gryllidae</taxon>
        <taxon>Gryllinae</taxon>
        <taxon>Gryllus</taxon>
    </lineage>
</organism>
<dbReference type="GO" id="GO:0031966">
    <property type="term" value="C:mitochondrial membrane"/>
    <property type="evidence" value="ECO:0007669"/>
    <property type="project" value="UniProtKB-SubCell"/>
</dbReference>
<evidence type="ECO:0000256" key="14">
    <source>
        <dbReference type="RuleBase" id="RU000488"/>
    </source>
</evidence>
<evidence type="ECO:0000256" key="8">
    <source>
        <dbReference type="ARBA" id="ARBA00023136"/>
    </source>
</evidence>
<evidence type="ECO:0000256" key="7">
    <source>
        <dbReference type="ARBA" id="ARBA00023128"/>
    </source>
</evidence>
<dbReference type="SUPFAM" id="SSF103506">
    <property type="entry name" value="Mitochondrial carrier"/>
    <property type="match status" value="1"/>
</dbReference>
<evidence type="ECO:0000313" key="15">
    <source>
        <dbReference type="EMBL" id="KAK7794894.1"/>
    </source>
</evidence>
<dbReference type="InterPro" id="IPR002067">
    <property type="entry name" value="MCP"/>
</dbReference>
<dbReference type="GO" id="GO:0090422">
    <property type="term" value="F:thiamine pyrophosphate transmembrane transporter activity"/>
    <property type="evidence" value="ECO:0007669"/>
    <property type="project" value="UniProtKB-ARBA"/>
</dbReference>
<gene>
    <name evidence="15" type="ORF">R5R35_010585</name>
</gene>
<evidence type="ECO:0000256" key="13">
    <source>
        <dbReference type="PROSITE-ProRule" id="PRU00282"/>
    </source>
</evidence>
<dbReference type="PANTHER" id="PTHR24089">
    <property type="entry name" value="SOLUTE CARRIER FAMILY 25"/>
    <property type="match status" value="1"/>
</dbReference>
<evidence type="ECO:0000313" key="16">
    <source>
        <dbReference type="Proteomes" id="UP001378592"/>
    </source>
</evidence>
<evidence type="ECO:0000256" key="2">
    <source>
        <dbReference type="ARBA" id="ARBA00006375"/>
    </source>
</evidence>
<feature type="repeat" description="Solcar" evidence="13">
    <location>
        <begin position="217"/>
        <end position="312"/>
    </location>
</feature>
<feature type="repeat" description="Solcar" evidence="13">
    <location>
        <begin position="12"/>
        <end position="105"/>
    </location>
</feature>
<comment type="similarity">
    <text evidence="2 14">Belongs to the mitochondrial carrier (TC 2.A.29) family.</text>
</comment>
<evidence type="ECO:0000256" key="12">
    <source>
        <dbReference type="ARBA" id="ARBA00050799"/>
    </source>
</evidence>
<keyword evidence="8 13" id="KW-0472">Membrane</keyword>
<keyword evidence="5" id="KW-0677">Repeat</keyword>
<evidence type="ECO:0000256" key="5">
    <source>
        <dbReference type="ARBA" id="ARBA00022737"/>
    </source>
</evidence>
<evidence type="ECO:0000256" key="4">
    <source>
        <dbReference type="ARBA" id="ARBA00022692"/>
    </source>
</evidence>
<dbReference type="Gene3D" id="1.50.40.10">
    <property type="entry name" value="Mitochondrial carrier domain"/>
    <property type="match status" value="1"/>
</dbReference>
<dbReference type="Pfam" id="PF00153">
    <property type="entry name" value="Mito_carr"/>
    <property type="match status" value="3"/>
</dbReference>
<evidence type="ECO:0000256" key="1">
    <source>
        <dbReference type="ARBA" id="ARBA00004225"/>
    </source>
</evidence>
<name>A0AAN9VB32_9ORTH</name>
<evidence type="ECO:0000256" key="11">
    <source>
        <dbReference type="ARBA" id="ARBA00041879"/>
    </source>
</evidence>
<evidence type="ECO:0000256" key="10">
    <source>
        <dbReference type="ARBA" id="ARBA00040836"/>
    </source>
</evidence>
<evidence type="ECO:0000256" key="6">
    <source>
        <dbReference type="ARBA" id="ARBA00022989"/>
    </source>
</evidence>
<sequence>MISVNEEVRQKLTSADYAVAGGVSGVVTRCSCQPLDVIKIRFQLQVEPIRKDAVGVKYWSISQATQQIIKDEGISALWKGHVPAQLLSVLYGVAQFSSFEFFSKVASKESQKSPFVHFICGASAGCFATVASFPCDVIRTRLVAQGEPKVYSGICDAALKIYTKEGSKAFFKGLSPTLIQVAPHTGAQFAFYAGFKEVWRKLVSDDTIATTSSLIPVSLSGSLICGSLSGLCAKTLVYPFDLARKRLQVQGFEEAREKFGKVFRCSGLMDCLWVTLKEEKVRGLFKGLNPSLIKAGTTTAIHFCAYEQMCHILTIWHSKI</sequence>
<protein>
    <recommendedName>
        <fullName evidence="10">Mitochondrial thiamine pyrophosphate carrier</fullName>
    </recommendedName>
    <alternativeName>
        <fullName evidence="11">Solute carrier family 25 member 19</fullName>
    </alternativeName>
</protein>
<keyword evidence="6" id="KW-1133">Transmembrane helix</keyword>
<keyword evidence="7" id="KW-0496">Mitochondrion</keyword>
<evidence type="ECO:0000256" key="3">
    <source>
        <dbReference type="ARBA" id="ARBA00022448"/>
    </source>
</evidence>
<comment type="subcellular location">
    <subcellularLocation>
        <location evidence="1">Mitochondrion membrane</location>
        <topology evidence="1">Multi-pass membrane protein</topology>
    </subcellularLocation>
</comment>
<dbReference type="Proteomes" id="UP001378592">
    <property type="component" value="Unassembled WGS sequence"/>
</dbReference>
<dbReference type="AlphaFoldDB" id="A0AAN9VB32"/>
<keyword evidence="4 13" id="KW-0812">Transmembrane</keyword>
<keyword evidence="3 14" id="KW-0813">Transport</keyword>
<dbReference type="InterPro" id="IPR018108">
    <property type="entry name" value="MCP_transmembrane"/>
</dbReference>
<dbReference type="InterPro" id="IPR023395">
    <property type="entry name" value="MCP_dom_sf"/>
</dbReference>
<dbReference type="FunFam" id="1.50.40.10:FF:000011">
    <property type="entry name" value="Mitochondrial thiamine pyrophosphate carrier 1"/>
    <property type="match status" value="1"/>
</dbReference>
<dbReference type="PROSITE" id="PS50920">
    <property type="entry name" value="SOLCAR"/>
    <property type="match status" value="3"/>
</dbReference>
<comment type="catalytic activity">
    <reaction evidence="12">
        <text>thiamine phosphate(out) + thiamine diphosphate(in) = thiamine phosphate(in) + thiamine diphosphate(out)</text>
        <dbReference type="Rhea" id="RHEA:73383"/>
        <dbReference type="ChEBI" id="CHEBI:37575"/>
        <dbReference type="ChEBI" id="CHEBI:58937"/>
    </reaction>
</comment>